<feature type="compositionally biased region" description="Basic residues" evidence="1">
    <location>
        <begin position="1016"/>
        <end position="1032"/>
    </location>
</feature>
<dbReference type="Pfam" id="PF00078">
    <property type="entry name" value="RVT_1"/>
    <property type="match status" value="1"/>
</dbReference>
<feature type="compositionally biased region" description="Polar residues" evidence="1">
    <location>
        <begin position="964"/>
        <end position="997"/>
    </location>
</feature>
<evidence type="ECO:0000313" key="5">
    <source>
        <dbReference type="Proteomes" id="UP000499080"/>
    </source>
</evidence>
<protein>
    <recommendedName>
        <fullName evidence="6">Retrovirus-related Pol polyprotein from type-1 retrotransposable element R1</fullName>
    </recommendedName>
</protein>
<accession>A0A4Y2SKL8</accession>
<proteinExistence type="predicted"/>
<evidence type="ECO:0000259" key="2">
    <source>
        <dbReference type="PROSITE" id="PS50878"/>
    </source>
</evidence>
<evidence type="ECO:0000256" key="1">
    <source>
        <dbReference type="SAM" id="MobiDB-lite"/>
    </source>
</evidence>
<dbReference type="GO" id="GO:0071897">
    <property type="term" value="P:DNA biosynthetic process"/>
    <property type="evidence" value="ECO:0007669"/>
    <property type="project" value="UniProtKB-ARBA"/>
</dbReference>
<feature type="region of interest" description="Disordered" evidence="1">
    <location>
        <begin position="964"/>
        <end position="1034"/>
    </location>
</feature>
<dbReference type="SUPFAM" id="SSF56672">
    <property type="entry name" value="DNA/RNA polymerases"/>
    <property type="match status" value="1"/>
</dbReference>
<dbReference type="InterPro" id="IPR000477">
    <property type="entry name" value="RT_dom"/>
</dbReference>
<dbReference type="Proteomes" id="UP000499080">
    <property type="component" value="Unassembled WGS sequence"/>
</dbReference>
<gene>
    <name evidence="4" type="primary">R1A1-elementORF2_569</name>
    <name evidence="4" type="ORF">AVEN_52295_1</name>
</gene>
<comment type="caution">
    <text evidence="4">The sequence shown here is derived from an EMBL/GenBank/DDBJ whole genome shotgun (WGS) entry which is preliminary data.</text>
</comment>
<dbReference type="GO" id="GO:0003676">
    <property type="term" value="F:nucleic acid binding"/>
    <property type="evidence" value="ECO:0007669"/>
    <property type="project" value="InterPro"/>
</dbReference>
<feature type="domain" description="RNase H type-1" evidence="3">
    <location>
        <begin position="453"/>
        <end position="581"/>
    </location>
</feature>
<dbReference type="PANTHER" id="PTHR19446">
    <property type="entry name" value="REVERSE TRANSCRIPTASES"/>
    <property type="match status" value="1"/>
</dbReference>
<feature type="domain" description="Reverse transcriptase" evidence="2">
    <location>
        <begin position="19"/>
        <end position="298"/>
    </location>
</feature>
<dbReference type="EMBL" id="BGPR01021930">
    <property type="protein sequence ID" value="GBN87705.1"/>
    <property type="molecule type" value="Genomic_DNA"/>
</dbReference>
<keyword evidence="5" id="KW-1185">Reference proteome</keyword>
<feature type="compositionally biased region" description="Polar residues" evidence="1">
    <location>
        <begin position="785"/>
        <end position="810"/>
    </location>
</feature>
<dbReference type="GO" id="GO:0042575">
    <property type="term" value="C:DNA polymerase complex"/>
    <property type="evidence" value="ECO:0007669"/>
    <property type="project" value="UniProtKB-ARBA"/>
</dbReference>
<dbReference type="CDD" id="cd09276">
    <property type="entry name" value="Rnase_HI_RT_non_LTR"/>
    <property type="match status" value="1"/>
</dbReference>
<dbReference type="InterPro" id="IPR012337">
    <property type="entry name" value="RNaseH-like_sf"/>
</dbReference>
<evidence type="ECO:0008006" key="6">
    <source>
        <dbReference type="Google" id="ProtNLM"/>
    </source>
</evidence>
<feature type="region of interest" description="Disordered" evidence="1">
    <location>
        <begin position="753"/>
        <end position="772"/>
    </location>
</feature>
<dbReference type="InterPro" id="IPR036397">
    <property type="entry name" value="RNaseH_sf"/>
</dbReference>
<feature type="region of interest" description="Disordered" evidence="1">
    <location>
        <begin position="834"/>
        <end position="868"/>
    </location>
</feature>
<dbReference type="PROSITE" id="PS50879">
    <property type="entry name" value="RNASE_H_1"/>
    <property type="match status" value="1"/>
</dbReference>
<organism evidence="4 5">
    <name type="scientific">Araneus ventricosus</name>
    <name type="common">Orbweaver spider</name>
    <name type="synonym">Epeira ventricosa</name>
    <dbReference type="NCBI Taxonomy" id="182803"/>
    <lineage>
        <taxon>Eukaryota</taxon>
        <taxon>Metazoa</taxon>
        <taxon>Ecdysozoa</taxon>
        <taxon>Arthropoda</taxon>
        <taxon>Chelicerata</taxon>
        <taxon>Arachnida</taxon>
        <taxon>Araneae</taxon>
        <taxon>Araneomorphae</taxon>
        <taxon>Entelegynae</taxon>
        <taxon>Araneoidea</taxon>
        <taxon>Araneidae</taxon>
        <taxon>Araneus</taxon>
    </lineage>
</organism>
<sequence>MWRTVFTIDKTLFLDLFNLCFSFNYFPDALRNAKIFFLLKDGKDPGACSSYRPVCLLPTLGKIIERLFLIKFNLWLDHNNIIHNNQFGFREGRSCDLAIQNIVDIIREKSQTHHLALISLDIKSAFDNKNWSVLFKLFDDLKFPDFFKNFIFHYLNNRTVAFVNEVINISRPCFRGCPQGSVVAPIIWNIYINPILERNNISFYTQAFADDLALIISGRTARELEANTNIALAEIADHLQELKLSLSVHKCQALVFRSVSSRKFSKRNSTTLNRKPTFKINNHSIKISDSLKILGMVLDNKLTWTAHISSLYNKILSLTSNFNRVLKSDWNMNRNILKVWYFTVIEKALLYGASVWGGALTKHHISRLHTFQRVFLLRFTRAYKTTSTNVLNVLTGIPPLHITAKAEFCKFQIWVRHSPIFNHIVNNIPLDSNVNIKNTPSEQKTIILPTTIQDAEFEVYTDGSRIDNETGLAVCIFQQDNNISNFLFKLNSYNSVFQAELEAIHFACNWALQNNSKITIHTDSLSSILAIQSANSRSGFVYTVKQDIFKAKHLVGLSWVKAHVSIPGNEWADQQAKPAIISGVEKFIPAPRSFLRRTLKQQILSEWNDYFMNYNSASGARARDFIDKVDFNFLITNKFLIFFLCGHGPFPFYLNRFKLLDSPLCICGEVGDADHYVFSCSLTKDFHLCRPADAHKKAWFRNLLHNRQAVTKISQEVERRDSIGSYDAYRELQELSSMQLMRDSILRSISKNNSSVQTRYGHREEMPSPSQPSIEVKFLEKRCSSFSSPKSQSGEAKPPEQTSKAESLETNESKYPPLPDFEISGSFEASGEFFKEKNDRETGEGLKSIDESTDDAPPKPKSSGKNSLKLAIRSKSDGIFEDCSTYNISCPDASPEFKSNEIFTNSIAGSYSDVASTDLENSSVTNCSFSDSELAFSRSVNSPDSPDEQTSLCDTFFTHFINNEDGQLPKSQTPQLSQANRKASTSEQQARKSSQTPKEGGAKKSEGVDDGLELHHGRRRNSKKLRRRHRKSHSNDPFVYECPKCGVPYVIASKMANDGVCLHCDMWTSVDPEFVKREKLLTWNTCRIC</sequence>
<dbReference type="Pfam" id="PF00075">
    <property type="entry name" value="RNase_H"/>
    <property type="match status" value="1"/>
</dbReference>
<evidence type="ECO:0000259" key="3">
    <source>
        <dbReference type="PROSITE" id="PS50879"/>
    </source>
</evidence>
<dbReference type="InterPro" id="IPR002156">
    <property type="entry name" value="RNaseH_domain"/>
</dbReference>
<reference evidence="4 5" key="1">
    <citation type="journal article" date="2019" name="Sci. Rep.">
        <title>Orb-weaving spider Araneus ventricosus genome elucidates the spidroin gene catalogue.</title>
        <authorList>
            <person name="Kono N."/>
            <person name="Nakamura H."/>
            <person name="Ohtoshi R."/>
            <person name="Moran D.A.P."/>
            <person name="Shinohara A."/>
            <person name="Yoshida Y."/>
            <person name="Fujiwara M."/>
            <person name="Mori M."/>
            <person name="Tomita M."/>
            <person name="Arakawa K."/>
        </authorList>
    </citation>
    <scope>NUCLEOTIDE SEQUENCE [LARGE SCALE GENOMIC DNA]</scope>
</reference>
<dbReference type="CDD" id="cd01650">
    <property type="entry name" value="RT_nLTR_like"/>
    <property type="match status" value="1"/>
</dbReference>
<feature type="compositionally biased region" description="Basic and acidic residues" evidence="1">
    <location>
        <begin position="834"/>
        <end position="850"/>
    </location>
</feature>
<dbReference type="GO" id="GO:0004523">
    <property type="term" value="F:RNA-DNA hybrid ribonuclease activity"/>
    <property type="evidence" value="ECO:0007669"/>
    <property type="project" value="InterPro"/>
</dbReference>
<dbReference type="Gene3D" id="3.30.420.10">
    <property type="entry name" value="Ribonuclease H-like superfamily/Ribonuclease H"/>
    <property type="match status" value="1"/>
</dbReference>
<dbReference type="InterPro" id="IPR043502">
    <property type="entry name" value="DNA/RNA_pol_sf"/>
</dbReference>
<evidence type="ECO:0000313" key="4">
    <source>
        <dbReference type="EMBL" id="GBN87705.1"/>
    </source>
</evidence>
<dbReference type="PROSITE" id="PS50878">
    <property type="entry name" value="RT_POL"/>
    <property type="match status" value="1"/>
</dbReference>
<feature type="region of interest" description="Disordered" evidence="1">
    <location>
        <begin position="785"/>
        <end position="822"/>
    </location>
</feature>
<dbReference type="SUPFAM" id="SSF53098">
    <property type="entry name" value="Ribonuclease H-like"/>
    <property type="match status" value="1"/>
</dbReference>
<dbReference type="AlphaFoldDB" id="A0A4Y2SKL8"/>
<feature type="compositionally biased region" description="Basic and acidic residues" evidence="1">
    <location>
        <begin position="1000"/>
        <end position="1015"/>
    </location>
</feature>
<dbReference type="OrthoDB" id="6431940at2759"/>
<name>A0A4Y2SKL8_ARAVE</name>